<dbReference type="Gene3D" id="3.30.110.90">
    <property type="entry name" value="Amidohydrolase"/>
    <property type="match status" value="1"/>
</dbReference>
<feature type="domain" description="Amidohydrolase-related" evidence="1">
    <location>
        <begin position="161"/>
        <end position="355"/>
    </location>
</feature>
<evidence type="ECO:0000259" key="1">
    <source>
        <dbReference type="Pfam" id="PF01979"/>
    </source>
</evidence>
<keyword evidence="3" id="KW-1185">Reference proteome</keyword>
<dbReference type="InterPro" id="IPR032466">
    <property type="entry name" value="Metal_Hydrolase"/>
</dbReference>
<dbReference type="SUPFAM" id="SSF51556">
    <property type="entry name" value="Metallo-dependent hydrolases"/>
    <property type="match status" value="1"/>
</dbReference>
<dbReference type="InterPro" id="IPR011059">
    <property type="entry name" value="Metal-dep_hydrolase_composite"/>
</dbReference>
<accession>A0A9P7N8D8</accession>
<dbReference type="EMBL" id="SRPW01001499">
    <property type="protein sequence ID" value="KAG6000754.1"/>
    <property type="molecule type" value="Genomic_DNA"/>
</dbReference>
<dbReference type="Proteomes" id="UP000748025">
    <property type="component" value="Unassembled WGS sequence"/>
</dbReference>
<dbReference type="GO" id="GO:0016810">
    <property type="term" value="F:hydrolase activity, acting on carbon-nitrogen (but not peptide) bonds"/>
    <property type="evidence" value="ECO:0007669"/>
    <property type="project" value="InterPro"/>
</dbReference>
<dbReference type="SUPFAM" id="SSF51338">
    <property type="entry name" value="Composite domain of metallo-dependent hydrolases"/>
    <property type="match status" value="1"/>
</dbReference>
<dbReference type="PANTHER" id="PTHR43135">
    <property type="entry name" value="ALPHA-D-RIBOSE 1-METHYLPHOSPHONATE 5-TRIPHOSPHATE DIPHOSPHATASE"/>
    <property type="match status" value="1"/>
</dbReference>
<dbReference type="PANTHER" id="PTHR43135:SF3">
    <property type="entry name" value="ALPHA-D-RIBOSE 1-METHYLPHOSPHONATE 5-TRIPHOSPHATE DIPHOSPHATASE"/>
    <property type="match status" value="1"/>
</dbReference>
<organism evidence="2 3">
    <name type="scientific">Claviceps pusilla</name>
    <dbReference type="NCBI Taxonomy" id="123648"/>
    <lineage>
        <taxon>Eukaryota</taxon>
        <taxon>Fungi</taxon>
        <taxon>Dikarya</taxon>
        <taxon>Ascomycota</taxon>
        <taxon>Pezizomycotina</taxon>
        <taxon>Sordariomycetes</taxon>
        <taxon>Hypocreomycetidae</taxon>
        <taxon>Hypocreales</taxon>
        <taxon>Clavicipitaceae</taxon>
        <taxon>Claviceps</taxon>
    </lineage>
</organism>
<dbReference type="Gene3D" id="1.20.58.520">
    <property type="entry name" value="Amidohydrolase"/>
    <property type="match status" value="1"/>
</dbReference>
<evidence type="ECO:0000313" key="2">
    <source>
        <dbReference type="EMBL" id="KAG6000754.1"/>
    </source>
</evidence>
<reference evidence="2" key="1">
    <citation type="journal article" date="2020" name="bioRxiv">
        <title>Whole genome comparisons of ergot fungi reveals the divergence and evolution of species within the genus Claviceps are the result of varying mechanisms driving genome evolution and host range expansion.</title>
        <authorList>
            <person name="Wyka S.A."/>
            <person name="Mondo S.J."/>
            <person name="Liu M."/>
            <person name="Dettman J."/>
            <person name="Nalam V."/>
            <person name="Broders K.D."/>
        </authorList>
    </citation>
    <scope>NUCLEOTIDE SEQUENCE</scope>
    <source>
        <strain evidence="2">CCC 602</strain>
    </source>
</reference>
<dbReference type="OrthoDB" id="194468at2759"/>
<dbReference type="InterPro" id="IPR006680">
    <property type="entry name" value="Amidohydro-rel"/>
</dbReference>
<dbReference type="AlphaFoldDB" id="A0A9P7N8D8"/>
<sequence length="368" mass="39589">MPITRLADVDILDGNGKEKNADLAFVGSPGNILSSDAEPDVTVDGKGCTIIPGLIDSKLDSGPSEYALPLSASHGTTTAIDGSSSSSESQALRSTAAKDPVLPFYLASGSAIGPEKVELVSMLNYSGIQTVKTPREARRLVEAKILSHQADFIKIIVDQPGLEEDIIEAAVEETHRRGKLAVAQSCQVESYSLAVEYGFDILSPVPVDGELDPELIERIVSKGLGIIPTLCFLQKAIPVWNKSRPDYQFSYALEAVRALNDAGARICAGSSSNNWANFSLPFGKGLHNELQLLAKAGVSNEKLFKAVTSEPASLFHLADRGVIRPGRVADLVMVEGDPLKDIRFLSKIRSTWLRGIPRFDRDSFSSPK</sequence>
<comment type="caution">
    <text evidence="2">The sequence shown here is derived from an EMBL/GenBank/DDBJ whole genome shotgun (WGS) entry which is preliminary data.</text>
</comment>
<dbReference type="Gene3D" id="2.30.40.10">
    <property type="entry name" value="Urease, subunit C, domain 1"/>
    <property type="match status" value="1"/>
</dbReference>
<evidence type="ECO:0000313" key="3">
    <source>
        <dbReference type="Proteomes" id="UP000748025"/>
    </source>
</evidence>
<dbReference type="Gene3D" id="3.40.50.10910">
    <property type="entry name" value="Amidohydrolase"/>
    <property type="match status" value="1"/>
</dbReference>
<proteinExistence type="predicted"/>
<protein>
    <recommendedName>
        <fullName evidence="1">Amidohydrolase-related domain-containing protein</fullName>
    </recommendedName>
</protein>
<dbReference type="InterPro" id="IPR051781">
    <property type="entry name" value="Metallo-dep_Hydrolase"/>
</dbReference>
<name>A0A9P7N8D8_9HYPO</name>
<dbReference type="Pfam" id="PF01979">
    <property type="entry name" value="Amidohydro_1"/>
    <property type="match status" value="1"/>
</dbReference>
<gene>
    <name evidence="2" type="ORF">E4U43_001512</name>
</gene>